<organism evidence="2 3">
    <name type="scientific">Bauldia litoralis</name>
    <dbReference type="NCBI Taxonomy" id="665467"/>
    <lineage>
        <taxon>Bacteria</taxon>
        <taxon>Pseudomonadati</taxon>
        <taxon>Pseudomonadota</taxon>
        <taxon>Alphaproteobacteria</taxon>
        <taxon>Hyphomicrobiales</taxon>
        <taxon>Kaistiaceae</taxon>
        <taxon>Bauldia</taxon>
    </lineage>
</organism>
<dbReference type="RefSeq" id="WP_090874685.1">
    <property type="nucleotide sequence ID" value="NZ_FMXQ01000001.1"/>
</dbReference>
<keyword evidence="1" id="KW-0812">Transmembrane</keyword>
<feature type="transmembrane region" description="Helical" evidence="1">
    <location>
        <begin position="75"/>
        <end position="96"/>
    </location>
</feature>
<keyword evidence="1" id="KW-1133">Transmembrane helix</keyword>
<reference evidence="2 3" key="1">
    <citation type="submission" date="2016-10" db="EMBL/GenBank/DDBJ databases">
        <authorList>
            <person name="de Groot N.N."/>
        </authorList>
    </citation>
    <scope>NUCLEOTIDE SEQUENCE [LARGE SCALE GENOMIC DNA]</scope>
    <source>
        <strain evidence="2 3">ATCC 35022</strain>
    </source>
</reference>
<gene>
    <name evidence="2" type="ORF">SAMN02982931_00588</name>
</gene>
<name>A0A1G6AGI1_9HYPH</name>
<feature type="transmembrane region" description="Helical" evidence="1">
    <location>
        <begin position="102"/>
        <end position="122"/>
    </location>
</feature>
<dbReference type="STRING" id="665467.SAMN02982931_00588"/>
<keyword evidence="3" id="KW-1185">Reference proteome</keyword>
<feature type="transmembrane region" description="Helical" evidence="1">
    <location>
        <begin position="44"/>
        <end position="63"/>
    </location>
</feature>
<proteinExistence type="predicted"/>
<evidence type="ECO:0000256" key="1">
    <source>
        <dbReference type="SAM" id="Phobius"/>
    </source>
</evidence>
<feature type="transmembrane region" description="Helical" evidence="1">
    <location>
        <begin position="12"/>
        <end position="32"/>
    </location>
</feature>
<dbReference type="OrthoDB" id="7570420at2"/>
<evidence type="ECO:0000313" key="3">
    <source>
        <dbReference type="Proteomes" id="UP000199071"/>
    </source>
</evidence>
<dbReference type="Proteomes" id="UP000199071">
    <property type="component" value="Unassembled WGS sequence"/>
</dbReference>
<dbReference type="EMBL" id="FMXQ01000001">
    <property type="protein sequence ID" value="SDB07518.1"/>
    <property type="molecule type" value="Genomic_DNA"/>
</dbReference>
<dbReference type="AlphaFoldDB" id="A0A1G6AGI1"/>
<protein>
    <recommendedName>
        <fullName evidence="4">Integral membrane protein</fullName>
    </recommendedName>
</protein>
<evidence type="ECO:0000313" key="2">
    <source>
        <dbReference type="EMBL" id="SDB07518.1"/>
    </source>
</evidence>
<accession>A0A1G6AGI1</accession>
<evidence type="ECO:0008006" key="4">
    <source>
        <dbReference type="Google" id="ProtNLM"/>
    </source>
</evidence>
<keyword evidence="1" id="KW-0472">Membrane</keyword>
<sequence>MTTLRASPLLRGALIADALASGAMALLLIAGAGLLAELLGMAPGFLRGVGLFLVPYAAFVGYLASRTVLPATLTWIVIIGNGLWVVASIAVLAGGILSPTALGVAFVLAQAAAVGVFAELQYMGSRRATLRTA</sequence>